<dbReference type="AlphaFoldDB" id="A0A242AEN9"/>
<gene>
    <name evidence="1" type="ORF">A5810_003247</name>
</gene>
<sequence>MYAEANILFVLSSIVFTDFYSIEEFDDYIKRNKKYVVSDLEIIPFIIDNIKGIEEISFLANFFYNDLNNDY</sequence>
<dbReference type="Proteomes" id="UP000194885">
    <property type="component" value="Unassembled WGS sequence"/>
</dbReference>
<proteinExistence type="predicted"/>
<name>A0A242AEN9_ENTFC</name>
<dbReference type="EMBL" id="NGKW01000057">
    <property type="protein sequence ID" value="OTN79389.1"/>
    <property type="molecule type" value="Genomic_DNA"/>
</dbReference>
<organism evidence="1 2">
    <name type="scientific">Enterococcus faecium</name>
    <name type="common">Streptococcus faecium</name>
    <dbReference type="NCBI Taxonomy" id="1352"/>
    <lineage>
        <taxon>Bacteria</taxon>
        <taxon>Bacillati</taxon>
        <taxon>Bacillota</taxon>
        <taxon>Bacilli</taxon>
        <taxon>Lactobacillales</taxon>
        <taxon>Enterococcaceae</taxon>
        <taxon>Enterococcus</taxon>
    </lineage>
</organism>
<reference evidence="1 2" key="1">
    <citation type="submission" date="2017-05" db="EMBL/GenBank/DDBJ databases">
        <title>The Genome Sequence of Enterococcus faecium 7H8_DIV0219.</title>
        <authorList>
            <consortium name="The Broad Institute Genomics Platform"/>
            <consortium name="The Broad Institute Genomic Center for Infectious Diseases"/>
            <person name="Earl A."/>
            <person name="Manson A."/>
            <person name="Schwartman J."/>
            <person name="Gilmore M."/>
            <person name="Abouelleil A."/>
            <person name="Cao P."/>
            <person name="Chapman S."/>
            <person name="Cusick C."/>
            <person name="Shea T."/>
            <person name="Young S."/>
            <person name="Neafsey D."/>
            <person name="Nusbaum C."/>
            <person name="Birren B."/>
        </authorList>
    </citation>
    <scope>NUCLEOTIDE SEQUENCE [LARGE SCALE GENOMIC DNA]</scope>
    <source>
        <strain evidence="1 2">7H8_DIV0219</strain>
    </source>
</reference>
<accession>A0A242AEN9</accession>
<evidence type="ECO:0000313" key="1">
    <source>
        <dbReference type="EMBL" id="OTN79389.1"/>
    </source>
</evidence>
<evidence type="ECO:0000313" key="2">
    <source>
        <dbReference type="Proteomes" id="UP000194885"/>
    </source>
</evidence>
<protein>
    <submittedName>
        <fullName evidence="1">Uncharacterized protein</fullName>
    </submittedName>
</protein>
<comment type="caution">
    <text evidence="1">The sequence shown here is derived from an EMBL/GenBank/DDBJ whole genome shotgun (WGS) entry which is preliminary data.</text>
</comment>